<reference evidence="3 4" key="1">
    <citation type="submission" date="2018-11" db="EMBL/GenBank/DDBJ databases">
        <authorList>
            <person name="Zhou Z."/>
            <person name="Wang G."/>
        </authorList>
    </citation>
    <scope>NUCLEOTIDE SEQUENCE [LARGE SCALE GENOMIC DNA]</scope>
    <source>
        <strain evidence="3 4">KCTC42998</strain>
    </source>
</reference>
<dbReference type="PRINTS" id="PR00922">
    <property type="entry name" value="DADACBPTASE3"/>
</dbReference>
<keyword evidence="3" id="KW-0645">Protease</keyword>
<dbReference type="GO" id="GO:0009002">
    <property type="term" value="F:serine-type D-Ala-D-Ala carboxypeptidase activity"/>
    <property type="evidence" value="ECO:0007669"/>
    <property type="project" value="UniProtKB-EC"/>
</dbReference>
<evidence type="ECO:0000313" key="4">
    <source>
        <dbReference type="Proteomes" id="UP000274271"/>
    </source>
</evidence>
<dbReference type="EC" id="3.4.16.4" evidence="3"/>
<comment type="similarity">
    <text evidence="1">Belongs to the peptidase S13 family.</text>
</comment>
<dbReference type="OrthoDB" id="9802627at2"/>
<sequence>MKKGQFLSNSLSHPALLFLFCISMHRYAVLILSYFFVIIPLCQAHPPADSLGIQRLQTTMTQLQTSPLVRNGTAALSVRRARDGGVLLDFNARMSLPSASTLKLVTTATALAVLGDNYTFGTILEHDGTIRDSVLNGNLYIRGSGDPTLGSNRFAEFADAPTLLRTWTEMVHSAGIKHIRGSVIGDASVIQSLPVPNTWVWGDMGNYYGAGVCGLNFNENMYRAVFKPAKSVGQPAGLLRTEPATPFLRFQNNVRTGPTGSGDEVIIYNAPFSPQVFLEGTVPAGMNVFGVKGSLPDPAFFTAFALQEQLTRAGISINSLPQSIGPGRLPEPGTTEAPAQVPAAKRTPLHLHTSVPLAEVVRLTNHQSINLYAESLLILAGNALAKAPVTTDQALQQLTRFWQGKGVDLTGFRPKDGSGLSPVGALTAANLSGILAVMTKEKSFLPFYDSIPVVGESGTVKNLGRGTAAAGNIHAKSGTIEGVRAYAGYATSADGELLSFTVLVNKYNPGSLKGVMGFLEQIMTQLTTLKVNE</sequence>
<dbReference type="AlphaFoldDB" id="A0A3P1CVZ8"/>
<dbReference type="GO" id="GO:0006508">
    <property type="term" value="P:proteolysis"/>
    <property type="evidence" value="ECO:0007669"/>
    <property type="project" value="InterPro"/>
</dbReference>
<organism evidence="3 4">
    <name type="scientific">Larkinella knui</name>
    <dbReference type="NCBI Taxonomy" id="2025310"/>
    <lineage>
        <taxon>Bacteria</taxon>
        <taxon>Pseudomonadati</taxon>
        <taxon>Bacteroidota</taxon>
        <taxon>Cytophagia</taxon>
        <taxon>Cytophagales</taxon>
        <taxon>Spirosomataceae</taxon>
        <taxon>Larkinella</taxon>
    </lineage>
</organism>
<comment type="caution">
    <text evidence="3">The sequence shown here is derived from an EMBL/GenBank/DDBJ whole genome shotgun (WGS) entry which is preliminary data.</text>
</comment>
<dbReference type="InterPro" id="IPR012338">
    <property type="entry name" value="Beta-lactam/transpept-like"/>
</dbReference>
<dbReference type="Proteomes" id="UP000274271">
    <property type="component" value="Unassembled WGS sequence"/>
</dbReference>
<keyword evidence="3" id="KW-0121">Carboxypeptidase</keyword>
<dbReference type="PANTHER" id="PTHR30023:SF0">
    <property type="entry name" value="PENICILLIN-SENSITIVE CARBOXYPEPTIDASE A"/>
    <property type="match status" value="1"/>
</dbReference>
<dbReference type="PANTHER" id="PTHR30023">
    <property type="entry name" value="D-ALANYL-D-ALANINE CARBOXYPEPTIDASE"/>
    <property type="match status" value="1"/>
</dbReference>
<evidence type="ECO:0000256" key="1">
    <source>
        <dbReference type="ARBA" id="ARBA00006096"/>
    </source>
</evidence>
<keyword evidence="4" id="KW-1185">Reference proteome</keyword>
<dbReference type="SUPFAM" id="SSF56601">
    <property type="entry name" value="beta-lactamase/transpeptidase-like"/>
    <property type="match status" value="1"/>
</dbReference>
<dbReference type="Gene3D" id="3.50.80.20">
    <property type="entry name" value="D-Ala-D-Ala carboxypeptidase C, peptidase S13"/>
    <property type="match status" value="1"/>
</dbReference>
<protein>
    <submittedName>
        <fullName evidence="3">D-alanyl-D-alanine carboxypeptidase/D-alanyl-D-alanine-endopeptidase</fullName>
        <ecNumber evidence="3">3.4.16.4</ecNumber>
    </submittedName>
</protein>
<dbReference type="InterPro" id="IPR000667">
    <property type="entry name" value="Peptidase_S13"/>
</dbReference>
<dbReference type="GO" id="GO:0000270">
    <property type="term" value="P:peptidoglycan metabolic process"/>
    <property type="evidence" value="ECO:0007669"/>
    <property type="project" value="TreeGrafter"/>
</dbReference>
<dbReference type="Pfam" id="PF02113">
    <property type="entry name" value="Peptidase_S13"/>
    <property type="match status" value="1"/>
</dbReference>
<keyword evidence="2 3" id="KW-0378">Hydrolase</keyword>
<evidence type="ECO:0000256" key="2">
    <source>
        <dbReference type="ARBA" id="ARBA00022801"/>
    </source>
</evidence>
<proteinExistence type="inferred from homology"/>
<name>A0A3P1CVZ8_9BACT</name>
<dbReference type="Gene3D" id="3.40.710.10">
    <property type="entry name" value="DD-peptidase/beta-lactamase superfamily"/>
    <property type="match status" value="1"/>
</dbReference>
<dbReference type="NCBIfam" id="TIGR00666">
    <property type="entry name" value="PBP4"/>
    <property type="match status" value="1"/>
</dbReference>
<evidence type="ECO:0000313" key="3">
    <source>
        <dbReference type="EMBL" id="RRB17368.1"/>
    </source>
</evidence>
<dbReference type="EMBL" id="RQJP01000001">
    <property type="protein sequence ID" value="RRB17368.1"/>
    <property type="molecule type" value="Genomic_DNA"/>
</dbReference>
<gene>
    <name evidence="3" type="primary">dacB</name>
    <name evidence="3" type="ORF">EHT87_03525</name>
</gene>
<accession>A0A3P1CVZ8</accession>